<name>A0ABN1I0D6_9SPHN</name>
<accession>A0ABN1I0D6</accession>
<dbReference type="EMBL" id="BAAAES010000021">
    <property type="protein sequence ID" value="GAA0677867.1"/>
    <property type="molecule type" value="Genomic_DNA"/>
</dbReference>
<keyword evidence="3" id="KW-1185">Reference proteome</keyword>
<protein>
    <submittedName>
        <fullName evidence="2">Uncharacterized protein</fullName>
    </submittedName>
</protein>
<comment type="caution">
    <text evidence="2">The sequence shown here is derived from an EMBL/GenBank/DDBJ whole genome shotgun (WGS) entry which is preliminary data.</text>
</comment>
<reference evidence="2 3" key="1">
    <citation type="journal article" date="2019" name="Int. J. Syst. Evol. Microbiol.">
        <title>The Global Catalogue of Microorganisms (GCM) 10K type strain sequencing project: providing services to taxonomists for standard genome sequencing and annotation.</title>
        <authorList>
            <consortium name="The Broad Institute Genomics Platform"/>
            <consortium name="The Broad Institute Genome Sequencing Center for Infectious Disease"/>
            <person name="Wu L."/>
            <person name="Ma J."/>
        </authorList>
    </citation>
    <scope>NUCLEOTIDE SEQUENCE [LARGE SCALE GENOMIC DNA]</scope>
    <source>
        <strain evidence="2 3">JCM 14603</strain>
    </source>
</reference>
<feature type="compositionally biased region" description="Basic and acidic residues" evidence="1">
    <location>
        <begin position="492"/>
        <end position="504"/>
    </location>
</feature>
<feature type="region of interest" description="Disordered" evidence="1">
    <location>
        <begin position="480"/>
        <end position="510"/>
    </location>
</feature>
<evidence type="ECO:0000313" key="3">
    <source>
        <dbReference type="Proteomes" id="UP001500238"/>
    </source>
</evidence>
<sequence>MTQYEQSYSSAGVTPHISRVQTRFFYDARAAGAGKTYAECDNMLRHSGLYILAVELINGMAERLAMLNDISAQLSACPKIVEISSSLASMMEAKRGPSVKAQIEALCGTYEAGHVIALVTHAGLMDADLSGFQKWNLVIDEVPSVFESKSVASALTWQWLGDHFQIIPGDNLNGVVLGEASKATTADFRRDSLATALATFHRRVASPQYDVFADICAWDALAEDPRWRWASFWSPAKLGSFRRVKFLANAFDRSLTYAVFRARHPELAWQRDELPTTRTFVRRLMKIHFFARAHRATRGLFNTVRGKRNLEVISKWIARSRGSDGHIWMCNEADKASLPRMPGVKLAPRQAGSNRYQHVDAVTALYTAKPEPAECQILEACGIDPNTAIETREYETIYQFVGRSSIRDASSSREVHVYVYDSGQANYLFDMFSNAGYIDVELLPVDLGFIDEKYDSKAGRPKCELTEAEVAAKNDLKRAQARERQRLKRARDKMARDHNDEYSLERVGNT</sequence>
<gene>
    <name evidence="2" type="ORF">GCM10009102_32970</name>
</gene>
<proteinExistence type="predicted"/>
<evidence type="ECO:0000256" key="1">
    <source>
        <dbReference type="SAM" id="MobiDB-lite"/>
    </source>
</evidence>
<organism evidence="2 3">
    <name type="scientific">Sphingomonas insulae</name>
    <dbReference type="NCBI Taxonomy" id="424800"/>
    <lineage>
        <taxon>Bacteria</taxon>
        <taxon>Pseudomonadati</taxon>
        <taxon>Pseudomonadota</taxon>
        <taxon>Alphaproteobacteria</taxon>
        <taxon>Sphingomonadales</taxon>
        <taxon>Sphingomonadaceae</taxon>
        <taxon>Sphingomonas</taxon>
    </lineage>
</organism>
<evidence type="ECO:0000313" key="2">
    <source>
        <dbReference type="EMBL" id="GAA0677867.1"/>
    </source>
</evidence>
<dbReference type="Proteomes" id="UP001500238">
    <property type="component" value="Unassembled WGS sequence"/>
</dbReference>
<dbReference type="RefSeq" id="WP_343798807.1">
    <property type="nucleotide sequence ID" value="NZ_BAAAES010000021.1"/>
</dbReference>